<dbReference type="Gene3D" id="3.40.190.10">
    <property type="entry name" value="Periplasmic binding protein-like II"/>
    <property type="match status" value="1"/>
</dbReference>
<dbReference type="EMBL" id="LUTP01000024">
    <property type="protein sequence ID" value="OSN05221.1"/>
    <property type="molecule type" value="Genomic_DNA"/>
</dbReference>
<organism evidence="2 3">
    <name type="scientific">Lonsdalea iberica</name>
    <dbReference type="NCBI Taxonomy" id="1082703"/>
    <lineage>
        <taxon>Bacteria</taxon>
        <taxon>Pseudomonadati</taxon>
        <taxon>Pseudomonadota</taxon>
        <taxon>Gammaproteobacteria</taxon>
        <taxon>Enterobacterales</taxon>
        <taxon>Pectobacteriaceae</taxon>
        <taxon>Lonsdalea</taxon>
    </lineage>
</organism>
<accession>A0A1X3RTQ4</accession>
<dbReference type="PANTHER" id="PTHR30222">
    <property type="entry name" value="SPERMIDINE/PUTRESCINE-BINDING PERIPLASMIC PROTEIN"/>
    <property type="match status" value="1"/>
</dbReference>
<evidence type="ECO:0000256" key="1">
    <source>
        <dbReference type="ARBA" id="ARBA00022729"/>
    </source>
</evidence>
<protein>
    <submittedName>
        <fullName evidence="2">Signal peptide prediction</fullName>
    </submittedName>
</protein>
<evidence type="ECO:0000313" key="3">
    <source>
        <dbReference type="Proteomes" id="UP000194020"/>
    </source>
</evidence>
<evidence type="ECO:0000313" key="2">
    <source>
        <dbReference type="EMBL" id="OSN05221.1"/>
    </source>
</evidence>
<dbReference type="OrthoDB" id="9812255at2"/>
<dbReference type="Proteomes" id="UP000194020">
    <property type="component" value="Unassembled WGS sequence"/>
</dbReference>
<dbReference type="AlphaFoldDB" id="A0A1X3RTQ4"/>
<proteinExistence type="predicted"/>
<comment type="caution">
    <text evidence="2">The sequence shown here is derived from an EMBL/GenBank/DDBJ whole genome shotgun (WGS) entry which is preliminary data.</text>
</comment>
<name>A0A1X3RTQ4_9GAMM</name>
<dbReference type="SUPFAM" id="SSF53850">
    <property type="entry name" value="Periplasmic binding protein-like II"/>
    <property type="match status" value="1"/>
</dbReference>
<keyword evidence="1" id="KW-0732">Signal</keyword>
<dbReference type="PANTHER" id="PTHR30222:SF17">
    <property type="entry name" value="SPERMIDINE_PUTRESCINE-BINDING PERIPLASMIC PROTEIN"/>
    <property type="match status" value="1"/>
</dbReference>
<sequence>MMKSNGVTLRVLGTSVTLLELLQKQAEQDLGMCIDYRICSVKEAQRIAVMHPESYDLYDQWFHNIDFVWPAQAIQPLEIAKLQYWDEVNDLPKRGRLLPGQAPSRGSEPSHRLYVQDNGELGAHPTDKISMLPLTHNTDSFAYQVERLPASLVGKEESWGWLVDPAFFGQVALQDEASMGVLDAVLAVQARGLLKFGNVGNLTLEEIDRLADVLSGLRRQGHFAALGSTHDEASKLIGNQLVCIQSLWAPTYFRHHFRQKGFKLAVPREGYRAWYGGLSMSRCVSGRVKEAAYDYLNWWQSGWPGAVMARQGYYISNPQRTRAYLSDAEWDFWYGGKPAVETLPDAHGNPLIMPGELRDGGSYEQRMGHIAVWNSVMDEHNYLVRRWQDFVHA</sequence>
<reference evidence="2 3" key="1">
    <citation type="submission" date="2016-02" db="EMBL/GenBank/DDBJ databases">
        <title>Species-wide whole genome sequencing reveals diversity, host range in Lonsdalea quercina.</title>
        <authorList>
            <person name="Li Y."/>
        </authorList>
    </citation>
    <scope>NUCLEOTIDE SEQUENCE [LARGE SCALE GENOMIC DNA]</scope>
    <source>
        <strain evidence="2 3">LMG 26264</strain>
    </source>
</reference>
<dbReference type="RefSeq" id="WP_094109644.1">
    <property type="nucleotide sequence ID" value="NZ_LUTP01000024.1"/>
</dbReference>
<gene>
    <name evidence="2" type="ORF">AU511_10630</name>
</gene>